<sequence>MIQNINNRSKTMFCFAILFIILFGFPSKIMAQQDQVIQPSVTSAYKFEAESTTYEPLTDASAVPNLSADNVASAALPIGFTFRMGCNDFTTFYANSNGMISFRQASNAATPTMGLGAVLAPLWADLGGNGGMFFYKTTGTAPNRVLTAEWKKWQWDFTAPAAVISFEVKIYEGTNVVEYIYNQEAATINKWNSNYMAAIGIYNDMVPLVKQLWLSSDATANPTTSTTLSRPVITKPATGQLYRFTFVNDECNYVGQTIINANGGRSYTVANPDGIRINLSGAGNMQIRRYGTGQIYGSGTDITAGTTSPYAVPGTFHGLALSVGASVYEGGSLVAGTTSNLRLIPVSSTKQSEILQPDGKTSINVIRLAAVKNDLIYMLEVKYTYVYPESNFLIDYKVTIPPGNTEQVKLAHGWDTYLGSSDYGPGITIGQWDPETDRAKPNFVVGTKRTPSYEAFQYKSGVPWDGYFSAAYNLLNSDLGSASPRPFMTFDNTINTSASTDNGIGISMDFGSTPGTYESENSIFFSCEAGDVAPTLTGSTGAPCTGTTINLNDYLVSPIPLNCIARWYNATGVLVADPTNVAVAGTYRVEFYSPAYDCTTPQSVITLSFNNACAVCYKPGVATGTPESYQTIISTLDRTAVARNWADTRTGALILESTNKGMVLTRIANPEAAITSPIEGMIVFDTVNKVIKLYNGSTWHTLTQQGCPDY</sequence>
<proteinExistence type="predicted"/>
<dbReference type="Proteomes" id="UP001595935">
    <property type="component" value="Unassembled WGS sequence"/>
</dbReference>
<keyword evidence="2" id="KW-1185">Reference proteome</keyword>
<evidence type="ECO:0008006" key="3">
    <source>
        <dbReference type="Google" id="ProtNLM"/>
    </source>
</evidence>
<dbReference type="EMBL" id="JBHSGV010000003">
    <property type="protein sequence ID" value="MFC4747203.1"/>
    <property type="molecule type" value="Genomic_DNA"/>
</dbReference>
<reference evidence="2" key="1">
    <citation type="journal article" date="2019" name="Int. J. Syst. Evol. Microbiol.">
        <title>The Global Catalogue of Microorganisms (GCM) 10K type strain sequencing project: providing services to taxonomists for standard genome sequencing and annotation.</title>
        <authorList>
            <consortium name="The Broad Institute Genomics Platform"/>
            <consortium name="The Broad Institute Genome Sequencing Center for Infectious Disease"/>
            <person name="Wu L."/>
            <person name="Ma J."/>
        </authorList>
    </citation>
    <scope>NUCLEOTIDE SEQUENCE [LARGE SCALE GENOMIC DNA]</scope>
    <source>
        <strain evidence="2">WYCCWR 13023</strain>
    </source>
</reference>
<gene>
    <name evidence="1" type="ORF">ACFO5S_07085</name>
</gene>
<protein>
    <recommendedName>
        <fullName evidence="3">IgGFc-binding protein N-terminal domain-containing protein</fullName>
    </recommendedName>
</protein>
<dbReference type="RefSeq" id="WP_213257726.1">
    <property type="nucleotide sequence ID" value="NZ_JAGYWA010000003.1"/>
</dbReference>
<evidence type="ECO:0000313" key="2">
    <source>
        <dbReference type="Proteomes" id="UP001595935"/>
    </source>
</evidence>
<accession>A0ABV9PAZ6</accession>
<evidence type="ECO:0000313" key="1">
    <source>
        <dbReference type="EMBL" id="MFC4747203.1"/>
    </source>
</evidence>
<comment type="caution">
    <text evidence="1">The sequence shown here is derived from an EMBL/GenBank/DDBJ whole genome shotgun (WGS) entry which is preliminary data.</text>
</comment>
<name>A0ABV9PAZ6_9FLAO</name>
<organism evidence="1 2">
    <name type="scientific">Flavobacterium branchiicola</name>
    <dbReference type="NCBI Taxonomy" id="1114875"/>
    <lineage>
        <taxon>Bacteria</taxon>
        <taxon>Pseudomonadati</taxon>
        <taxon>Bacteroidota</taxon>
        <taxon>Flavobacteriia</taxon>
        <taxon>Flavobacteriales</taxon>
        <taxon>Flavobacteriaceae</taxon>
        <taxon>Flavobacterium</taxon>
    </lineage>
</organism>